<sequence>MGCDKAPHDTAVPFLDHLMGVSRVLQNWGEPQAVCDAGLFHSIFGTELFQDYSVDFKQRPQIQKLIGERAEFLAYVFCIMDLASLDATMCDPDGQHSILARQDQGGHRVPLTDQQYRDLITVQLADWLEQVERYAQLTDPKLGWQPGDAWKHRRTGYRRMAEKLGGKYLQAWRDTYAREPVATRHLSNDVTPPVQHVNKRVVVG</sequence>
<proteinExistence type="predicted"/>
<dbReference type="AlphaFoldDB" id="A0AAW1P652"/>
<evidence type="ECO:0000313" key="2">
    <source>
        <dbReference type="EMBL" id="KAK9805046.1"/>
    </source>
</evidence>
<evidence type="ECO:0000259" key="1">
    <source>
        <dbReference type="Pfam" id="PF20680"/>
    </source>
</evidence>
<dbReference type="EMBL" id="JALJOQ010000046">
    <property type="protein sequence ID" value="KAK9805046.1"/>
    <property type="molecule type" value="Genomic_DNA"/>
</dbReference>
<comment type="caution">
    <text evidence="2">The sequence shown here is derived from an EMBL/GenBank/DDBJ whole genome shotgun (WGS) entry which is preliminary data.</text>
</comment>
<name>A0AAW1P652_9CHLO</name>
<gene>
    <name evidence="2" type="ORF">WJX73_006614</name>
</gene>
<accession>A0AAW1P652</accession>
<evidence type="ECO:0000313" key="3">
    <source>
        <dbReference type="Proteomes" id="UP001465755"/>
    </source>
</evidence>
<keyword evidence="3" id="KW-1185">Reference proteome</keyword>
<dbReference type="Pfam" id="PF20680">
    <property type="entry name" value="DUF6817"/>
    <property type="match status" value="1"/>
</dbReference>
<dbReference type="Proteomes" id="UP001465755">
    <property type="component" value="Unassembled WGS sequence"/>
</dbReference>
<feature type="domain" description="DUF6817" evidence="1">
    <location>
        <begin position="12"/>
        <end position="81"/>
    </location>
</feature>
<protein>
    <recommendedName>
        <fullName evidence="1">DUF6817 domain-containing protein</fullName>
    </recommendedName>
</protein>
<dbReference type="InterPro" id="IPR049202">
    <property type="entry name" value="DUF6817"/>
</dbReference>
<organism evidence="2 3">
    <name type="scientific">Symbiochloris irregularis</name>
    <dbReference type="NCBI Taxonomy" id="706552"/>
    <lineage>
        <taxon>Eukaryota</taxon>
        <taxon>Viridiplantae</taxon>
        <taxon>Chlorophyta</taxon>
        <taxon>core chlorophytes</taxon>
        <taxon>Trebouxiophyceae</taxon>
        <taxon>Trebouxiales</taxon>
        <taxon>Trebouxiaceae</taxon>
        <taxon>Symbiochloris</taxon>
    </lineage>
</organism>
<reference evidence="2 3" key="1">
    <citation type="journal article" date="2024" name="Nat. Commun.">
        <title>Phylogenomics reveals the evolutionary origins of lichenization in chlorophyte algae.</title>
        <authorList>
            <person name="Puginier C."/>
            <person name="Libourel C."/>
            <person name="Otte J."/>
            <person name="Skaloud P."/>
            <person name="Haon M."/>
            <person name="Grisel S."/>
            <person name="Petersen M."/>
            <person name="Berrin J.G."/>
            <person name="Delaux P.M."/>
            <person name="Dal Grande F."/>
            <person name="Keller J."/>
        </authorList>
    </citation>
    <scope>NUCLEOTIDE SEQUENCE [LARGE SCALE GENOMIC DNA]</scope>
    <source>
        <strain evidence="2 3">SAG 2036</strain>
    </source>
</reference>